<dbReference type="AlphaFoldDB" id="A0A6J4TF41"/>
<accession>A0A6J4TF41</accession>
<gene>
    <name evidence="1" type="ORF">AVDCRST_MAG45-2497</name>
</gene>
<proteinExistence type="predicted"/>
<protein>
    <submittedName>
        <fullName evidence="1">Uncharacterized protein</fullName>
    </submittedName>
</protein>
<evidence type="ECO:0000313" key="1">
    <source>
        <dbReference type="EMBL" id="CAA9520994.1"/>
    </source>
</evidence>
<organism evidence="1">
    <name type="scientific">uncultured Solirubrobacterales bacterium</name>
    <dbReference type="NCBI Taxonomy" id="768556"/>
    <lineage>
        <taxon>Bacteria</taxon>
        <taxon>Bacillati</taxon>
        <taxon>Actinomycetota</taxon>
        <taxon>Thermoleophilia</taxon>
        <taxon>Solirubrobacterales</taxon>
        <taxon>environmental samples</taxon>
    </lineage>
</organism>
<sequence>MRELTGPPHRRNVRELDTLEAFLAAHGGGLRDVAVQGVDLTKADVDWDSVDVGSTLFLGCRFPSDEVQVKLQSRGALVFPRLAERPYNPYRKSLYTPTELTERCDWAGAWNGRDRHIHEWYVKVGRHLPDIAEALAQANPRLRHRRCPRRPDR</sequence>
<reference evidence="1" key="1">
    <citation type="submission" date="2020-02" db="EMBL/GenBank/DDBJ databases">
        <authorList>
            <person name="Meier V. D."/>
        </authorList>
    </citation>
    <scope>NUCLEOTIDE SEQUENCE</scope>
    <source>
        <strain evidence="1">AVDCRST_MAG45</strain>
    </source>
</reference>
<dbReference type="EMBL" id="CADCVU010000213">
    <property type="protein sequence ID" value="CAA9520994.1"/>
    <property type="molecule type" value="Genomic_DNA"/>
</dbReference>
<name>A0A6J4TF41_9ACTN</name>